<keyword evidence="2" id="KW-1185">Reference proteome</keyword>
<dbReference type="Proteomes" id="UP000534294">
    <property type="component" value="Unassembled WGS sequence"/>
</dbReference>
<proteinExistence type="predicted"/>
<evidence type="ECO:0008006" key="3">
    <source>
        <dbReference type="Google" id="ProtNLM"/>
    </source>
</evidence>
<organism evidence="1 2">
    <name type="scientific">Prosthecobacter dejongeii</name>
    <dbReference type="NCBI Taxonomy" id="48465"/>
    <lineage>
        <taxon>Bacteria</taxon>
        <taxon>Pseudomonadati</taxon>
        <taxon>Verrucomicrobiota</taxon>
        <taxon>Verrucomicrobiia</taxon>
        <taxon>Verrucomicrobiales</taxon>
        <taxon>Verrucomicrobiaceae</taxon>
        <taxon>Prosthecobacter</taxon>
    </lineage>
</organism>
<name>A0A7W7YP86_9BACT</name>
<dbReference type="AlphaFoldDB" id="A0A7W7YP86"/>
<evidence type="ECO:0000313" key="1">
    <source>
        <dbReference type="EMBL" id="MBB5039826.1"/>
    </source>
</evidence>
<comment type="caution">
    <text evidence="1">The sequence shown here is derived from an EMBL/GenBank/DDBJ whole genome shotgun (WGS) entry which is preliminary data.</text>
</comment>
<dbReference type="EMBL" id="JACHIF010000010">
    <property type="protein sequence ID" value="MBB5039826.1"/>
    <property type="molecule type" value="Genomic_DNA"/>
</dbReference>
<dbReference type="InterPro" id="IPR028964">
    <property type="entry name" value="Imm8"/>
</dbReference>
<protein>
    <recommendedName>
        <fullName evidence="3">Immunity protein 8</fullName>
    </recommendedName>
</protein>
<evidence type="ECO:0000313" key="2">
    <source>
        <dbReference type="Proteomes" id="UP000534294"/>
    </source>
</evidence>
<reference evidence="1 2" key="1">
    <citation type="submission" date="2020-08" db="EMBL/GenBank/DDBJ databases">
        <title>Genomic Encyclopedia of Type Strains, Phase IV (KMG-IV): sequencing the most valuable type-strain genomes for metagenomic binning, comparative biology and taxonomic classification.</title>
        <authorList>
            <person name="Goeker M."/>
        </authorList>
    </citation>
    <scope>NUCLEOTIDE SEQUENCE [LARGE SCALE GENOMIC DNA]</scope>
    <source>
        <strain evidence="1 2">DSM 12251</strain>
    </source>
</reference>
<dbReference type="Pfam" id="PF15586">
    <property type="entry name" value="Imm8"/>
    <property type="match status" value="1"/>
</dbReference>
<accession>A0A7W7YP86</accession>
<sequence length="118" mass="14105">MMRAELKRLHYPDMDIESFWPDDPECFHFLMQAMIGPEGTDTEESFDFEVSTPKWLLQHRASQCFMFGHHMILAFDYDLKVIEARVRSLCSRTTGETWEQIASKLSQFGRWEFEDYRP</sequence>
<gene>
    <name evidence="1" type="ORF">HNQ64_004104</name>
</gene>